<feature type="transmembrane region" description="Helical" evidence="6">
    <location>
        <begin position="429"/>
        <end position="456"/>
    </location>
</feature>
<evidence type="ECO:0000313" key="9">
    <source>
        <dbReference type="Proteomes" id="UP000235346"/>
    </source>
</evidence>
<dbReference type="PANTHER" id="PTHR30287:SF1">
    <property type="entry name" value="INNER MEMBRANE PROTEIN"/>
    <property type="match status" value="1"/>
</dbReference>
<dbReference type="PANTHER" id="PTHR30287">
    <property type="entry name" value="MEMBRANE COMPONENT OF PREDICTED ABC SUPERFAMILY METABOLITE UPTAKE TRANSPORTER"/>
    <property type="match status" value="1"/>
</dbReference>
<accession>A0A2N7TIJ3</accession>
<feature type="transmembrane region" description="Helical" evidence="6">
    <location>
        <begin position="404"/>
        <end position="423"/>
    </location>
</feature>
<keyword evidence="4 6" id="KW-1133">Transmembrane helix</keyword>
<feature type="domain" description="ABC3 transporter permease C-terminal" evidence="7">
    <location>
        <begin position="273"/>
        <end position="385"/>
    </location>
</feature>
<keyword evidence="5 6" id="KW-0472">Membrane</keyword>
<feature type="transmembrane region" description="Helical" evidence="6">
    <location>
        <begin position="37"/>
        <end position="56"/>
    </location>
</feature>
<feature type="transmembrane region" description="Helical" evidence="6">
    <location>
        <begin position="840"/>
        <end position="860"/>
    </location>
</feature>
<protein>
    <submittedName>
        <fullName evidence="8">ABC transporter permease</fullName>
    </submittedName>
</protein>
<evidence type="ECO:0000313" key="8">
    <source>
        <dbReference type="EMBL" id="PMR67997.1"/>
    </source>
</evidence>
<feature type="transmembrane region" description="Helical" evidence="6">
    <location>
        <begin position="269"/>
        <end position="288"/>
    </location>
</feature>
<dbReference type="InterPro" id="IPR003838">
    <property type="entry name" value="ABC3_permease_C"/>
</dbReference>
<evidence type="ECO:0000256" key="6">
    <source>
        <dbReference type="SAM" id="Phobius"/>
    </source>
</evidence>
<dbReference type="RefSeq" id="WP_102629092.1">
    <property type="nucleotide sequence ID" value="NZ_PDOH01000058.1"/>
</dbReference>
<feature type="transmembrane region" description="Helical" evidence="6">
    <location>
        <begin position="491"/>
        <end position="510"/>
    </location>
</feature>
<dbReference type="AlphaFoldDB" id="A0A2N7TIJ3"/>
<evidence type="ECO:0000256" key="5">
    <source>
        <dbReference type="ARBA" id="ARBA00023136"/>
    </source>
</evidence>
<keyword evidence="9" id="KW-1185">Reference proteome</keyword>
<feature type="transmembrane region" description="Helical" evidence="6">
    <location>
        <begin position="321"/>
        <end position="343"/>
    </location>
</feature>
<evidence type="ECO:0000259" key="7">
    <source>
        <dbReference type="Pfam" id="PF02687"/>
    </source>
</evidence>
<keyword evidence="3 6" id="KW-0812">Transmembrane</keyword>
<feature type="transmembrane region" description="Helical" evidence="6">
    <location>
        <begin position="804"/>
        <end position="828"/>
    </location>
</feature>
<proteinExistence type="predicted"/>
<evidence type="ECO:0000256" key="4">
    <source>
        <dbReference type="ARBA" id="ARBA00022989"/>
    </source>
</evidence>
<evidence type="ECO:0000256" key="3">
    <source>
        <dbReference type="ARBA" id="ARBA00022692"/>
    </source>
</evidence>
<gene>
    <name evidence="8" type="ORF">C1H66_17110</name>
</gene>
<sequence length="879" mass="94245">MSGIASRAISPLAGATRVLRLSARGLARDLRAADVRALFVALTLAVAASTMIGFFLDRLDRGLTRQAGQLLGGDLVLEQSRPFDAALRRDLEAAGLTLSDQIGMVSMVSHDDAFQPASLKVVDRHYPLYGEVQVDRGQGRETIAHGPAPGEAWLAPRLALLLEAELGDRVRLGETELVVSGLVEREPDQQGGFGNFNPRLMMHTDDLAATSLVQDGSRVSFELLAAGPVEAVERLAPLLERLRRDGVEVRDVRRDRPQLGNALERAERYLSLAGLAAVLLAGVAVAMATRRYVDRHLDTAALLRCFGATQAELTRLFALQLLWLALVASALGAVLGLAGQAALLRLLTTFLPLTLPPPGALPLWLGVFTALAVLVGFAGPTLLRLKRVSALKVLRRELDPMPASAWLVVAVAALVFGGLLWLYSGDLGLSIGLLLGGLVMLVVLWGLGALLLSAVLRLAARLPRRGGQDGGIAQALRLGGQQLARRRRASLGQLLAFSVTFFAMAMIALVRGDLLTTWQDQLPEETPNYFAINIQPAEREAFEGALGDAADARSALYPMVRGRITAINDRPPREVVPAESRGDNALRRELNLTWRETLPEGNRLVAGRWFDGVAGEGASGEAAGWFDAVDAEPRSGTTTERVPISMEDGLAERFGLGLGDTLTFTIGGAEVVGELTSLRDLDWDSFRPNFYVIFPPGVLERFGHSYITAFHLDGDDSDTLRRLVREFPGVSLLNIDAILGQVREVLTQVTRAVELVLGFVLLAGVSVLYAALTASRPVRAHESGLLRVFGAGNRLLSRAQGAEFAILGLASGLMGALLAELATAAIYLAWFDLTPRLHGWLWLVLPLGGALAIGTIGHLLSRSLRRQAPAASLGLLGET</sequence>
<comment type="caution">
    <text evidence="8">The sequence shown here is derived from an EMBL/GenBank/DDBJ whole genome shotgun (WGS) entry which is preliminary data.</text>
</comment>
<keyword evidence="2" id="KW-1003">Cell membrane</keyword>
<dbReference type="Proteomes" id="UP000235346">
    <property type="component" value="Unassembled WGS sequence"/>
</dbReference>
<reference evidence="8 9" key="1">
    <citation type="submission" date="2018-01" db="EMBL/GenBank/DDBJ databases">
        <title>Halomonas endophytica sp. nov., isolated from storage liquid in the stems of Populus euphratica.</title>
        <authorList>
            <person name="Chen C."/>
        </authorList>
    </citation>
    <scope>NUCLEOTIDE SEQUENCE [LARGE SCALE GENOMIC DNA]</scope>
    <source>
        <strain evidence="8 9">DSM 26881</strain>
    </source>
</reference>
<feature type="transmembrane region" description="Helical" evidence="6">
    <location>
        <begin position="752"/>
        <end position="772"/>
    </location>
</feature>
<dbReference type="EMBL" id="PNRE01000076">
    <property type="protein sequence ID" value="PMR67997.1"/>
    <property type="molecule type" value="Genomic_DNA"/>
</dbReference>
<organism evidence="8 9">
    <name type="scientific">Halomonas heilongjiangensis</name>
    <dbReference type="NCBI Taxonomy" id="1387883"/>
    <lineage>
        <taxon>Bacteria</taxon>
        <taxon>Pseudomonadati</taxon>
        <taxon>Pseudomonadota</taxon>
        <taxon>Gammaproteobacteria</taxon>
        <taxon>Oceanospirillales</taxon>
        <taxon>Halomonadaceae</taxon>
        <taxon>Halomonas</taxon>
    </lineage>
</organism>
<name>A0A2N7TIJ3_9GAMM</name>
<dbReference type="GO" id="GO:0005886">
    <property type="term" value="C:plasma membrane"/>
    <property type="evidence" value="ECO:0007669"/>
    <property type="project" value="UniProtKB-SubCell"/>
</dbReference>
<feature type="transmembrane region" description="Helical" evidence="6">
    <location>
        <begin position="363"/>
        <end position="383"/>
    </location>
</feature>
<dbReference type="OrthoDB" id="5292592at2"/>
<dbReference type="Pfam" id="PF02687">
    <property type="entry name" value="FtsX"/>
    <property type="match status" value="1"/>
</dbReference>
<comment type="subcellular location">
    <subcellularLocation>
        <location evidence="1">Cell membrane</location>
        <topology evidence="1">Multi-pass membrane protein</topology>
    </subcellularLocation>
</comment>
<dbReference type="InterPro" id="IPR038766">
    <property type="entry name" value="Membrane_comp_ABC_pdt"/>
</dbReference>
<evidence type="ECO:0000256" key="2">
    <source>
        <dbReference type="ARBA" id="ARBA00022475"/>
    </source>
</evidence>
<evidence type="ECO:0000256" key="1">
    <source>
        <dbReference type="ARBA" id="ARBA00004651"/>
    </source>
</evidence>